<feature type="transmembrane region" description="Helical" evidence="1">
    <location>
        <begin position="146"/>
        <end position="168"/>
    </location>
</feature>
<feature type="transmembrane region" description="Helical" evidence="1">
    <location>
        <begin position="59"/>
        <end position="92"/>
    </location>
</feature>
<feature type="transmembrane region" description="Helical" evidence="1">
    <location>
        <begin position="12"/>
        <end position="31"/>
    </location>
</feature>
<dbReference type="AlphaFoldDB" id="A0A1S3RDW6"/>
<evidence type="ECO:0000313" key="3">
    <source>
        <dbReference type="RefSeq" id="XP_014050057.2"/>
    </source>
</evidence>
<feature type="transmembrane region" description="Helical" evidence="1">
    <location>
        <begin position="197"/>
        <end position="219"/>
    </location>
</feature>
<evidence type="ECO:0000256" key="1">
    <source>
        <dbReference type="SAM" id="Phobius"/>
    </source>
</evidence>
<protein>
    <submittedName>
        <fullName evidence="3">Uncharacterized protein isoform X1</fullName>
    </submittedName>
</protein>
<reference evidence="3" key="1">
    <citation type="submission" date="2025-08" db="UniProtKB">
        <authorList>
            <consortium name="RefSeq"/>
        </authorList>
    </citation>
    <scope>IDENTIFICATION</scope>
</reference>
<name>A0A1S3RDW6_SALSA</name>
<dbReference type="GeneID" id="106602113"/>
<dbReference type="Proteomes" id="UP001652741">
    <property type="component" value="Unplaced"/>
</dbReference>
<feature type="transmembrane region" description="Helical" evidence="1">
    <location>
        <begin position="104"/>
        <end position="126"/>
    </location>
</feature>
<dbReference type="RefSeq" id="XP_014050057.2">
    <property type="nucleotide sequence ID" value="XM_014194582.2"/>
</dbReference>
<organism evidence="2 3">
    <name type="scientific">Salmo salar</name>
    <name type="common">Atlantic salmon</name>
    <dbReference type="NCBI Taxonomy" id="8030"/>
    <lineage>
        <taxon>Eukaryota</taxon>
        <taxon>Metazoa</taxon>
        <taxon>Chordata</taxon>
        <taxon>Craniata</taxon>
        <taxon>Vertebrata</taxon>
        <taxon>Euteleostomi</taxon>
        <taxon>Actinopterygii</taxon>
        <taxon>Neopterygii</taxon>
        <taxon>Teleostei</taxon>
        <taxon>Protacanthopterygii</taxon>
        <taxon>Salmoniformes</taxon>
        <taxon>Salmonidae</taxon>
        <taxon>Salmoninae</taxon>
        <taxon>Salmo</taxon>
    </lineage>
</organism>
<keyword evidence="1" id="KW-0812">Transmembrane</keyword>
<dbReference type="KEGG" id="sasa:106602113"/>
<proteinExistence type="predicted"/>
<sequence length="294" mass="30334">MSTLDSQDIWKAVGAAVLGFISGVPGGYLLSSTMAAELGGLGPPPEDINKGESEADKGFITFLTLLIGMFLMLFLPMVVGGILCLAASMAIRKAGETEPDATEVAAVVTVVLMGTSAICGGVGFLLETAIGGLTDILTVYQYTVEMAVKVIFIVVSPFMAALAAGVSVQFGKGAVKLRAAAGIGTGILAALKSQSILGHWGTMGALFGPAAAAGVALSAALRRSSSSYGKAGRLGATLGAMCATWFGRWTLSYFTVWILIWIFLISLLSLVVVDPTRPVNQGERISDTMSAEEI</sequence>
<keyword evidence="2" id="KW-1185">Reference proteome</keyword>
<feature type="transmembrane region" description="Helical" evidence="1">
    <location>
        <begin position="254"/>
        <end position="273"/>
    </location>
</feature>
<gene>
    <name evidence="3" type="primary">LOC106602113</name>
</gene>
<accession>A0A1S3RDW6</accession>
<keyword evidence="1" id="KW-0472">Membrane</keyword>
<keyword evidence="1" id="KW-1133">Transmembrane helix</keyword>
<evidence type="ECO:0000313" key="2">
    <source>
        <dbReference type="Proteomes" id="UP001652741"/>
    </source>
</evidence>